<sequence length="436" mass="48004">KWTIIVGDNKVVTLQFEGFDLEDHFNCRYDYVAVHDGMSEDDPLIGRYCGTQVPAPITSTSNVLYVRFVADYTVHKAGFNATYQQQDALCGGAFSASDSPQTISSPSYPRPVGQDLRCRWTIDSGDSNQQIRVSFNGLNLISDNNCSMEYIELRDSPLGWTGRSHLYCGTSLPPPFDSAGRTLQINYMVTSSSGSQGFSLRYQIANCNRTYTGTGGKIFSPGWPGNYPRNAYCEMSISAPAGTYVTLYFNSFYIEPHSTCRYDYLEIRNGSTSSSPLINQLCGNTIPNPIFATGNTLWMNLVTDSSIVHPGYDITWTASTSGMGCGGDIVGINGSITSPNYPGNYTERHSCRWLITAPARRVITVYVVNINILGSPDCNRAYVEIHNGYLDSSPSFGRYCGNEQPPPLRASGNKILIKFVTDGFHTAPGFRLLYTS</sequence>
<dbReference type="SUPFAM" id="SSF49854">
    <property type="entry name" value="Spermadhesin, CUB domain"/>
    <property type="match status" value="4"/>
</dbReference>
<evidence type="ECO:0000313" key="5">
    <source>
        <dbReference type="EnsemblMetazoa" id="G3772.3:cds"/>
    </source>
</evidence>
<dbReference type="Pfam" id="PF00431">
    <property type="entry name" value="CUB"/>
    <property type="match status" value="4"/>
</dbReference>
<dbReference type="FunFam" id="2.60.120.290:FF:000013">
    <property type="entry name" value="Membrane frizzled-related protein"/>
    <property type="match status" value="2"/>
</dbReference>
<dbReference type="Proteomes" id="UP000005408">
    <property type="component" value="Unassembled WGS sequence"/>
</dbReference>
<feature type="domain" description="CUB" evidence="4">
    <location>
        <begin position="325"/>
        <end position="436"/>
    </location>
</feature>
<keyword evidence="6" id="KW-1185">Reference proteome</keyword>
<evidence type="ECO:0000256" key="2">
    <source>
        <dbReference type="ARBA" id="ARBA00023157"/>
    </source>
</evidence>
<dbReference type="EnsemblMetazoa" id="G3772.3">
    <property type="protein sequence ID" value="G3772.3:cds"/>
    <property type="gene ID" value="G3772"/>
</dbReference>
<keyword evidence="1" id="KW-0677">Repeat</keyword>
<protein>
    <recommendedName>
        <fullName evidence="4">CUB domain-containing protein</fullName>
    </recommendedName>
</protein>
<organism evidence="5 6">
    <name type="scientific">Magallana gigas</name>
    <name type="common">Pacific oyster</name>
    <name type="synonym">Crassostrea gigas</name>
    <dbReference type="NCBI Taxonomy" id="29159"/>
    <lineage>
        <taxon>Eukaryota</taxon>
        <taxon>Metazoa</taxon>
        <taxon>Spiralia</taxon>
        <taxon>Lophotrochozoa</taxon>
        <taxon>Mollusca</taxon>
        <taxon>Bivalvia</taxon>
        <taxon>Autobranchia</taxon>
        <taxon>Pteriomorphia</taxon>
        <taxon>Ostreida</taxon>
        <taxon>Ostreoidea</taxon>
        <taxon>Ostreidae</taxon>
        <taxon>Magallana</taxon>
    </lineage>
</organism>
<feature type="domain" description="CUB" evidence="4">
    <location>
        <begin position="207"/>
        <end position="319"/>
    </location>
</feature>
<dbReference type="CDD" id="cd00041">
    <property type="entry name" value="CUB"/>
    <property type="match status" value="4"/>
</dbReference>
<dbReference type="SMART" id="SM00042">
    <property type="entry name" value="CUB"/>
    <property type="match status" value="4"/>
</dbReference>
<reference evidence="5" key="1">
    <citation type="submission" date="2022-08" db="UniProtKB">
        <authorList>
            <consortium name="EnsemblMetazoa"/>
        </authorList>
    </citation>
    <scope>IDENTIFICATION</scope>
    <source>
        <strain evidence="5">05x7-T-G4-1.051#20</strain>
    </source>
</reference>
<evidence type="ECO:0000313" key="6">
    <source>
        <dbReference type="Proteomes" id="UP000005408"/>
    </source>
</evidence>
<dbReference type="PANTHER" id="PTHR24251">
    <property type="entry name" value="OVOCHYMASE-RELATED"/>
    <property type="match status" value="1"/>
</dbReference>
<dbReference type="Gene3D" id="2.60.120.290">
    <property type="entry name" value="Spermadhesin, CUB domain"/>
    <property type="match status" value="4"/>
</dbReference>
<dbReference type="InterPro" id="IPR000859">
    <property type="entry name" value="CUB_dom"/>
</dbReference>
<feature type="domain" description="CUB" evidence="4">
    <location>
        <begin position="1"/>
        <end position="86"/>
    </location>
</feature>
<dbReference type="AlphaFoldDB" id="A0A8W8MSN3"/>
<evidence type="ECO:0000259" key="4">
    <source>
        <dbReference type="PROSITE" id="PS01180"/>
    </source>
</evidence>
<dbReference type="InterPro" id="IPR035914">
    <property type="entry name" value="Sperma_CUB_dom_sf"/>
</dbReference>
<dbReference type="FunFam" id="2.60.120.290:FF:000005">
    <property type="entry name" value="Procollagen C-endopeptidase enhancer 1"/>
    <property type="match status" value="1"/>
</dbReference>
<evidence type="ECO:0000256" key="3">
    <source>
        <dbReference type="PROSITE-ProRule" id="PRU00059"/>
    </source>
</evidence>
<dbReference type="PROSITE" id="PS01180">
    <property type="entry name" value="CUB"/>
    <property type="match status" value="4"/>
</dbReference>
<proteinExistence type="predicted"/>
<evidence type="ECO:0000256" key="1">
    <source>
        <dbReference type="ARBA" id="ARBA00022737"/>
    </source>
</evidence>
<accession>A0A8W8MSN3</accession>
<name>A0A8W8MSN3_MAGGI</name>
<comment type="caution">
    <text evidence="3">Lacks conserved residue(s) required for the propagation of feature annotation.</text>
</comment>
<keyword evidence="2" id="KW-1015">Disulfide bond</keyword>
<feature type="domain" description="CUB" evidence="4">
    <location>
        <begin position="90"/>
        <end position="205"/>
    </location>
</feature>